<reference evidence="3" key="3">
    <citation type="submission" date="2014-01" db="EMBL/GenBank/DDBJ databases">
        <title>Evolution of pathogenesis and genome organization in the Tremellales.</title>
        <authorList>
            <person name="Cuomo C."/>
            <person name="Litvintseva A."/>
            <person name="Heitman J."/>
            <person name="Chen Y."/>
            <person name="Sun S."/>
            <person name="Springer D."/>
            <person name="Dromer F."/>
            <person name="Young S."/>
            <person name="Zeng Q."/>
            <person name="Chapman S."/>
            <person name="Gujja S."/>
            <person name="Saif S."/>
            <person name="Birren B."/>
        </authorList>
    </citation>
    <scope>NUCLEOTIDE SEQUENCE</scope>
    <source>
        <strain evidence="3">CBS 10118</strain>
    </source>
</reference>
<keyword evidence="2" id="KW-0472">Membrane</keyword>
<dbReference type="EMBL" id="KI894019">
    <property type="protein sequence ID" value="OCF28427.1"/>
    <property type="molecule type" value="Genomic_DNA"/>
</dbReference>
<feature type="compositionally biased region" description="Polar residues" evidence="1">
    <location>
        <begin position="1"/>
        <end position="18"/>
    </location>
</feature>
<evidence type="ECO:0000256" key="2">
    <source>
        <dbReference type="SAM" id="Phobius"/>
    </source>
</evidence>
<accession>A0A1B9GBP1</accession>
<dbReference type="GeneID" id="30207685"/>
<dbReference type="AlphaFoldDB" id="A0A1B9GBP1"/>
<organism evidence="3">
    <name type="scientific">Kwoniella bestiolae CBS 10118</name>
    <dbReference type="NCBI Taxonomy" id="1296100"/>
    <lineage>
        <taxon>Eukaryota</taxon>
        <taxon>Fungi</taxon>
        <taxon>Dikarya</taxon>
        <taxon>Basidiomycota</taxon>
        <taxon>Agaricomycotina</taxon>
        <taxon>Tremellomycetes</taxon>
        <taxon>Tremellales</taxon>
        <taxon>Cryptococcaceae</taxon>
        <taxon>Kwoniella</taxon>
    </lineage>
</organism>
<feature type="transmembrane region" description="Helical" evidence="2">
    <location>
        <begin position="122"/>
        <end position="144"/>
    </location>
</feature>
<keyword evidence="2" id="KW-1133">Transmembrane helix</keyword>
<dbReference type="EMBL" id="CP144542">
    <property type="protein sequence ID" value="WVW82569.1"/>
    <property type="molecule type" value="Genomic_DNA"/>
</dbReference>
<name>A0A1B9GBP1_9TREE</name>
<evidence type="ECO:0000256" key="1">
    <source>
        <dbReference type="SAM" id="MobiDB-lite"/>
    </source>
</evidence>
<evidence type="ECO:0008006" key="6">
    <source>
        <dbReference type="Google" id="ProtNLM"/>
    </source>
</evidence>
<evidence type="ECO:0000313" key="4">
    <source>
        <dbReference type="EMBL" id="WVW82569.1"/>
    </source>
</evidence>
<evidence type="ECO:0000313" key="3">
    <source>
        <dbReference type="EMBL" id="OCF28427.1"/>
    </source>
</evidence>
<dbReference type="VEuPathDB" id="FungiDB:I302_03286"/>
<keyword evidence="5" id="KW-1185">Reference proteome</keyword>
<dbReference type="RefSeq" id="XP_019049497.1">
    <property type="nucleotide sequence ID" value="XM_019189935.1"/>
</dbReference>
<feature type="region of interest" description="Disordered" evidence="1">
    <location>
        <begin position="1"/>
        <end position="28"/>
    </location>
</feature>
<reference evidence="4" key="4">
    <citation type="submission" date="2024-02" db="EMBL/GenBank/DDBJ databases">
        <title>Comparative genomics of Cryptococcus and Kwoniella reveals pathogenesis evolution and contrasting modes of karyotype evolution via chromosome fusion or intercentromeric recombination.</title>
        <authorList>
            <person name="Coelho M.A."/>
            <person name="David-Palma M."/>
            <person name="Shea T."/>
            <person name="Bowers K."/>
            <person name="McGinley-Smith S."/>
            <person name="Mohammad A.W."/>
            <person name="Gnirke A."/>
            <person name="Yurkov A.M."/>
            <person name="Nowrousian M."/>
            <person name="Sun S."/>
            <person name="Cuomo C.A."/>
            <person name="Heitman J."/>
        </authorList>
    </citation>
    <scope>NUCLEOTIDE SEQUENCE</scope>
    <source>
        <strain evidence="4">CBS 10118</strain>
    </source>
</reference>
<dbReference type="KEGG" id="kbi:30207685"/>
<reference evidence="3" key="1">
    <citation type="submission" date="2013-07" db="EMBL/GenBank/DDBJ databases">
        <title>The Genome Sequence of Cryptococcus bestiolae CBS10118.</title>
        <authorList>
            <consortium name="The Broad Institute Genome Sequencing Platform"/>
            <person name="Cuomo C."/>
            <person name="Litvintseva A."/>
            <person name="Chen Y."/>
            <person name="Heitman J."/>
            <person name="Sun S."/>
            <person name="Springer D."/>
            <person name="Dromer F."/>
            <person name="Young S.K."/>
            <person name="Zeng Q."/>
            <person name="Gargeya S."/>
            <person name="Fitzgerald M."/>
            <person name="Abouelleil A."/>
            <person name="Alvarado L."/>
            <person name="Berlin A.M."/>
            <person name="Chapman S.B."/>
            <person name="Dewar J."/>
            <person name="Goldberg J."/>
            <person name="Griggs A."/>
            <person name="Gujja S."/>
            <person name="Hansen M."/>
            <person name="Howarth C."/>
            <person name="Imamovic A."/>
            <person name="Larimer J."/>
            <person name="McCowan C."/>
            <person name="Murphy C."/>
            <person name="Pearson M."/>
            <person name="Priest M."/>
            <person name="Roberts A."/>
            <person name="Saif S."/>
            <person name="Shea T."/>
            <person name="Sykes S."/>
            <person name="Wortman J."/>
            <person name="Nusbaum C."/>
            <person name="Birren B."/>
        </authorList>
    </citation>
    <scope>NUCLEOTIDE SEQUENCE [LARGE SCALE GENOMIC DNA]</scope>
    <source>
        <strain evidence="3">CBS 10118</strain>
    </source>
</reference>
<keyword evidence="2" id="KW-0812">Transmembrane</keyword>
<dbReference type="Proteomes" id="UP000092730">
    <property type="component" value="Chromosome 2"/>
</dbReference>
<reference evidence="4" key="2">
    <citation type="submission" date="2013-07" db="EMBL/GenBank/DDBJ databases">
        <authorList>
            <consortium name="The Broad Institute Genome Sequencing Platform"/>
            <person name="Cuomo C."/>
            <person name="Litvintseva A."/>
            <person name="Chen Y."/>
            <person name="Heitman J."/>
            <person name="Sun S."/>
            <person name="Springer D."/>
            <person name="Dromer F."/>
            <person name="Young S.K."/>
            <person name="Zeng Q."/>
            <person name="Gargeya S."/>
            <person name="Fitzgerald M."/>
            <person name="Abouelleil A."/>
            <person name="Alvarado L."/>
            <person name="Berlin A.M."/>
            <person name="Chapman S.B."/>
            <person name="Dewar J."/>
            <person name="Goldberg J."/>
            <person name="Griggs A."/>
            <person name="Gujja S."/>
            <person name="Hansen M."/>
            <person name="Howarth C."/>
            <person name="Imamovic A."/>
            <person name="Larimer J."/>
            <person name="McCowan C."/>
            <person name="Murphy C."/>
            <person name="Pearson M."/>
            <person name="Priest M."/>
            <person name="Roberts A."/>
            <person name="Saif S."/>
            <person name="Shea T."/>
            <person name="Sykes S."/>
            <person name="Wortman J."/>
            <person name="Nusbaum C."/>
            <person name="Birren B."/>
        </authorList>
    </citation>
    <scope>NUCLEOTIDE SEQUENCE</scope>
    <source>
        <strain evidence="4">CBS 10118</strain>
    </source>
</reference>
<protein>
    <recommendedName>
        <fullName evidence="6">Transmembrane protein</fullName>
    </recommendedName>
</protein>
<proteinExistence type="predicted"/>
<gene>
    <name evidence="3" type="ORF">I302_03286</name>
    <name evidence="4" type="ORF">I302_104580</name>
</gene>
<evidence type="ECO:0000313" key="5">
    <source>
        <dbReference type="Proteomes" id="UP000092730"/>
    </source>
</evidence>
<sequence>MSSRTFETSKASETSKTPETSKRSDQPVATLIARESDGKTCIVRYDPETDTTMLPEVRDDHAHFQVDTPEGLWFLEDNQPTVHMVRGTTLSKESRDALSALVRDDATQHEKMRKWKSENIQYKPWAAVGLVTTIVFCNAALYGISENDKLARELQSLKDSLKVTEPSENYFNSHTSESEADTHVSGGDTLIAVDISDNSEAESGTCSALNFAWLPDFDNVN</sequence>